<evidence type="ECO:0000313" key="7">
    <source>
        <dbReference type="Proteomes" id="UP000078309"/>
    </source>
</evidence>
<keyword evidence="3" id="KW-0808">Transferase</keyword>
<dbReference type="Pfam" id="PF01555">
    <property type="entry name" value="N6_N4_Mtase"/>
    <property type="match status" value="1"/>
</dbReference>
<sequence>MHKHTLHDGRATLVNADCLPYLKTLADNSVDLILTDPPYFQVKRNAWDNQWPDVQSFLAWLDEVILEFWRVLKPSGSLYLFCGSKLASDTEILIRNRFEVFNHIIWAKPSGPWRRMHKPDLRMFFPATERIIFAGHYNAEGYAKGCSGYTTQCSQLKKQVFKPLIDYFMDARKQLSVTAKEINEATGTQMCSHWFSESQWALPNEDQYLKLQRLFDKKRGELVKSHHELVGEYNDLNSQYQTLVREFDGLKAEYEHLRRPFSVTSDVPYTDVWQFAPVQYYPGKHPCEKPQALLEHVLLSSSRENDVVLDAFMGSGSTGKACLALNRRFIGIEMEEETFDLTLNAMREG</sequence>
<proteinExistence type="inferred from homology"/>
<evidence type="ECO:0000256" key="2">
    <source>
        <dbReference type="ARBA" id="ARBA00022603"/>
    </source>
</evidence>
<dbReference type="CDD" id="cd02440">
    <property type="entry name" value="AdoMet_MTases"/>
    <property type="match status" value="1"/>
</dbReference>
<dbReference type="GO" id="GO:0032259">
    <property type="term" value="P:methylation"/>
    <property type="evidence" value="ECO:0007669"/>
    <property type="project" value="UniProtKB-KW"/>
</dbReference>
<accession>A0ABD4QS70</accession>
<dbReference type="Proteomes" id="UP000078309">
    <property type="component" value="Unassembled WGS sequence"/>
</dbReference>
<dbReference type="Gene3D" id="3.40.50.150">
    <property type="entry name" value="Vaccinia Virus protein VP39"/>
    <property type="match status" value="1"/>
</dbReference>
<evidence type="ECO:0000259" key="5">
    <source>
        <dbReference type="Pfam" id="PF01555"/>
    </source>
</evidence>
<name>A0ABD4QS70_VIBAN</name>
<evidence type="ECO:0000256" key="4">
    <source>
        <dbReference type="RuleBase" id="RU362026"/>
    </source>
</evidence>
<organism evidence="6 7">
    <name type="scientific">Vibrio anguillarum</name>
    <name type="common">Listonella anguillarum</name>
    <dbReference type="NCBI Taxonomy" id="55601"/>
    <lineage>
        <taxon>Bacteria</taxon>
        <taxon>Pseudomonadati</taxon>
        <taxon>Pseudomonadota</taxon>
        <taxon>Gammaproteobacteria</taxon>
        <taxon>Vibrionales</taxon>
        <taxon>Vibrionaceae</taxon>
        <taxon>Vibrio</taxon>
    </lineage>
</organism>
<dbReference type="PROSITE" id="PS00092">
    <property type="entry name" value="N6_MTASE"/>
    <property type="match status" value="1"/>
</dbReference>
<comment type="caution">
    <text evidence="6">The sequence shown here is derived from an EMBL/GenBank/DDBJ whole genome shotgun (WGS) entry which is preliminary data.</text>
</comment>
<keyword evidence="2" id="KW-0489">Methyltransferase</keyword>
<dbReference type="InterPro" id="IPR001091">
    <property type="entry name" value="RM_Methyltransferase"/>
</dbReference>
<dbReference type="EMBL" id="JAHGUI010000011">
    <property type="protein sequence ID" value="MBT2917743.1"/>
    <property type="molecule type" value="Genomic_DNA"/>
</dbReference>
<dbReference type="AlphaFoldDB" id="A0ABD4QS70"/>
<gene>
    <name evidence="6" type="ORF">PL14_03475</name>
</gene>
<protein>
    <recommendedName>
        <fullName evidence="4">Methyltransferase</fullName>
        <ecNumber evidence="4">2.1.1.-</ecNumber>
    </recommendedName>
</protein>
<evidence type="ECO:0000256" key="3">
    <source>
        <dbReference type="ARBA" id="ARBA00022679"/>
    </source>
</evidence>
<dbReference type="InterPro" id="IPR002052">
    <property type="entry name" value="DNA_methylase_N6_adenine_CS"/>
</dbReference>
<dbReference type="SUPFAM" id="SSF53335">
    <property type="entry name" value="S-adenosyl-L-methionine-dependent methyltransferases"/>
    <property type="match status" value="1"/>
</dbReference>
<evidence type="ECO:0000256" key="1">
    <source>
        <dbReference type="ARBA" id="ARBA00006594"/>
    </source>
</evidence>
<evidence type="ECO:0000313" key="6">
    <source>
        <dbReference type="EMBL" id="MBT2917743.1"/>
    </source>
</evidence>
<comment type="similarity">
    <text evidence="1 4">Belongs to the N(4)/N(6)-methyltransferase family.</text>
</comment>
<dbReference type="InterPro" id="IPR029063">
    <property type="entry name" value="SAM-dependent_MTases_sf"/>
</dbReference>
<feature type="domain" description="DNA methylase N-4/N-6" evidence="5">
    <location>
        <begin position="30"/>
        <end position="342"/>
    </location>
</feature>
<dbReference type="EC" id="2.1.1.-" evidence="4"/>
<dbReference type="PRINTS" id="PR00508">
    <property type="entry name" value="S21N4MTFRASE"/>
</dbReference>
<dbReference type="GO" id="GO:0008168">
    <property type="term" value="F:methyltransferase activity"/>
    <property type="evidence" value="ECO:0007669"/>
    <property type="project" value="UniProtKB-KW"/>
</dbReference>
<reference evidence="6 7" key="1">
    <citation type="journal article" date="2017" name="J. Fish Dis.">
        <title>Comparative assessment of Vibrio virulence in marine fish larvae.</title>
        <authorList>
            <person name="Ronneseth A."/>
            <person name="Castillo D."/>
            <person name="D'Alvise P."/>
            <person name="Tonnesen O."/>
            <person name="Haugland G."/>
            <person name="Grotkjaer T."/>
            <person name="Engell-Sorensen K."/>
            <person name="Norremark L."/>
            <person name="Bergh O."/>
            <person name="Wergeland H.I."/>
            <person name="Gram L."/>
        </authorList>
    </citation>
    <scope>NUCLEOTIDE SEQUENCE [LARGE SCALE GENOMIC DNA]</scope>
    <source>
        <strain evidence="6 7">90-11-286</strain>
    </source>
</reference>
<dbReference type="InterPro" id="IPR002941">
    <property type="entry name" value="DNA_methylase_N4/N6"/>
</dbReference>
<dbReference type="RefSeq" id="WP_064626753.1">
    <property type="nucleotide sequence ID" value="NZ_JAHGUI010000011.1"/>
</dbReference>